<dbReference type="AlphaFoldDB" id="A0AAV2H5J5"/>
<evidence type="ECO:0000256" key="9">
    <source>
        <dbReference type="RuleBase" id="RU000356"/>
    </source>
</evidence>
<keyword evidence="5" id="KW-0479">Metal-binding</keyword>
<dbReference type="InterPro" id="IPR050532">
    <property type="entry name" value="Globin-like_OT"/>
</dbReference>
<dbReference type="GO" id="GO:0005344">
    <property type="term" value="F:oxygen carrier activity"/>
    <property type="evidence" value="ECO:0007669"/>
    <property type="project" value="UniProtKB-KW"/>
</dbReference>
<evidence type="ECO:0000313" key="11">
    <source>
        <dbReference type="EMBL" id="CAL1528703.1"/>
    </source>
</evidence>
<comment type="caution">
    <text evidence="11">The sequence shown here is derived from an EMBL/GenBank/DDBJ whole genome shotgun (WGS) entry which is preliminary data.</text>
</comment>
<keyword evidence="7" id="KW-0514">Muscle protein</keyword>
<evidence type="ECO:0000256" key="3">
    <source>
        <dbReference type="ARBA" id="ARBA00022617"/>
    </source>
</evidence>
<dbReference type="EMBL" id="CAXITT010000036">
    <property type="protein sequence ID" value="CAL1528703.1"/>
    <property type="molecule type" value="Genomic_DNA"/>
</dbReference>
<keyword evidence="2 9" id="KW-0813">Transport</keyword>
<gene>
    <name evidence="11" type="ORF">GSLYS_00002873001</name>
</gene>
<dbReference type="GO" id="GO:0019825">
    <property type="term" value="F:oxygen binding"/>
    <property type="evidence" value="ECO:0007669"/>
    <property type="project" value="InterPro"/>
</dbReference>
<dbReference type="Proteomes" id="UP001497497">
    <property type="component" value="Unassembled WGS sequence"/>
</dbReference>
<keyword evidence="3 9" id="KW-0349">Heme</keyword>
<evidence type="ECO:0000256" key="7">
    <source>
        <dbReference type="ARBA" id="ARBA00023179"/>
    </source>
</evidence>
<evidence type="ECO:0000313" key="12">
    <source>
        <dbReference type="Proteomes" id="UP001497497"/>
    </source>
</evidence>
<dbReference type="PANTHER" id="PTHR46458">
    <property type="entry name" value="BLR2807 PROTEIN"/>
    <property type="match status" value="1"/>
</dbReference>
<dbReference type="InterPro" id="IPR012292">
    <property type="entry name" value="Globin/Proto"/>
</dbReference>
<dbReference type="SUPFAM" id="SSF46458">
    <property type="entry name" value="Globin-like"/>
    <property type="match status" value="1"/>
</dbReference>
<evidence type="ECO:0000256" key="8">
    <source>
        <dbReference type="ARBA" id="ARBA00030087"/>
    </source>
</evidence>
<evidence type="ECO:0000256" key="4">
    <source>
        <dbReference type="ARBA" id="ARBA00022621"/>
    </source>
</evidence>
<feature type="domain" description="Globin" evidence="10">
    <location>
        <begin position="17"/>
        <end position="171"/>
    </location>
</feature>
<dbReference type="GO" id="GO:0020037">
    <property type="term" value="F:heme binding"/>
    <property type="evidence" value="ECO:0007669"/>
    <property type="project" value="InterPro"/>
</dbReference>
<evidence type="ECO:0000256" key="2">
    <source>
        <dbReference type="ARBA" id="ARBA00022448"/>
    </source>
</evidence>
<dbReference type="PROSITE" id="PS01033">
    <property type="entry name" value="GLOBIN"/>
    <property type="match status" value="1"/>
</dbReference>
<dbReference type="Gene3D" id="1.10.490.10">
    <property type="entry name" value="Globins"/>
    <property type="match status" value="1"/>
</dbReference>
<dbReference type="InterPro" id="IPR044399">
    <property type="entry name" value="Mb-like_M"/>
</dbReference>
<evidence type="ECO:0000256" key="5">
    <source>
        <dbReference type="ARBA" id="ARBA00022723"/>
    </source>
</evidence>
<organism evidence="11 12">
    <name type="scientific">Lymnaea stagnalis</name>
    <name type="common">Great pond snail</name>
    <name type="synonym">Helix stagnalis</name>
    <dbReference type="NCBI Taxonomy" id="6523"/>
    <lineage>
        <taxon>Eukaryota</taxon>
        <taxon>Metazoa</taxon>
        <taxon>Spiralia</taxon>
        <taxon>Lophotrochozoa</taxon>
        <taxon>Mollusca</taxon>
        <taxon>Gastropoda</taxon>
        <taxon>Heterobranchia</taxon>
        <taxon>Euthyneura</taxon>
        <taxon>Panpulmonata</taxon>
        <taxon>Hygrophila</taxon>
        <taxon>Lymnaeoidea</taxon>
        <taxon>Lymnaeidae</taxon>
        <taxon>Lymnaea</taxon>
    </lineage>
</organism>
<evidence type="ECO:0000259" key="10">
    <source>
        <dbReference type="PROSITE" id="PS01033"/>
    </source>
</evidence>
<evidence type="ECO:0000256" key="6">
    <source>
        <dbReference type="ARBA" id="ARBA00023004"/>
    </source>
</evidence>
<comment type="similarity">
    <text evidence="9">Belongs to the globin family.</text>
</comment>
<dbReference type="CDD" id="cd01040">
    <property type="entry name" value="Mb-like"/>
    <property type="match status" value="1"/>
</dbReference>
<sequence length="184" mass="21392">MDNEPPRIDYNICPVTGLTERERNIIIHSWRAIRGTTWSDNVHSGVAFVLWMFDNVPGMLLRFSNKFHNLPISRMAGDEKFLAHSAEVMNTIDSLIQHIHDPDTLDQSIRTMAELHVNLKPSVGTPYFRNFHQNFHLFIEKMLKCEQNSEEVRVWTTFIGSMCTAILKVESEQQQKKRKCCVTM</sequence>
<reference evidence="11 12" key="1">
    <citation type="submission" date="2024-04" db="EMBL/GenBank/DDBJ databases">
        <authorList>
            <consortium name="Genoscope - CEA"/>
            <person name="William W."/>
        </authorList>
    </citation>
    <scope>NUCLEOTIDE SEQUENCE [LARGE SCALE GENOMIC DNA]</scope>
</reference>
<dbReference type="Pfam" id="PF00042">
    <property type="entry name" value="Globin"/>
    <property type="match status" value="1"/>
</dbReference>
<proteinExistence type="inferred from homology"/>
<name>A0AAV2H5J5_LYMST</name>
<protein>
    <recommendedName>
        <fullName evidence="1">Globin</fullName>
    </recommendedName>
    <alternativeName>
        <fullName evidence="8">Myoglobin</fullName>
    </alternativeName>
</protein>
<dbReference type="InterPro" id="IPR009050">
    <property type="entry name" value="Globin-like_sf"/>
</dbReference>
<dbReference type="PANTHER" id="PTHR46458:SF1">
    <property type="entry name" value="GEO09476P1"/>
    <property type="match status" value="1"/>
</dbReference>
<accession>A0AAV2H5J5</accession>
<dbReference type="InterPro" id="IPR000971">
    <property type="entry name" value="Globin"/>
</dbReference>
<keyword evidence="6" id="KW-0408">Iron</keyword>
<keyword evidence="4 9" id="KW-0561">Oxygen transport</keyword>
<dbReference type="GO" id="GO:0046872">
    <property type="term" value="F:metal ion binding"/>
    <property type="evidence" value="ECO:0007669"/>
    <property type="project" value="UniProtKB-KW"/>
</dbReference>
<evidence type="ECO:0000256" key="1">
    <source>
        <dbReference type="ARBA" id="ARBA00013895"/>
    </source>
</evidence>
<keyword evidence="12" id="KW-1185">Reference proteome</keyword>